<proteinExistence type="predicted"/>
<dbReference type="SUPFAM" id="SSF51735">
    <property type="entry name" value="NAD(P)-binding Rossmann-fold domains"/>
    <property type="match status" value="1"/>
</dbReference>
<dbReference type="Gene3D" id="3.40.50.720">
    <property type="entry name" value="NAD(P)-binding Rossmann-like Domain"/>
    <property type="match status" value="1"/>
</dbReference>
<organism evidence="1 2">
    <name type="scientific">Skeletonema marinoi</name>
    <dbReference type="NCBI Taxonomy" id="267567"/>
    <lineage>
        <taxon>Eukaryota</taxon>
        <taxon>Sar</taxon>
        <taxon>Stramenopiles</taxon>
        <taxon>Ochrophyta</taxon>
        <taxon>Bacillariophyta</taxon>
        <taxon>Coscinodiscophyceae</taxon>
        <taxon>Thalassiosirophycidae</taxon>
        <taxon>Thalassiosirales</taxon>
        <taxon>Skeletonemataceae</taxon>
        <taxon>Skeletonema</taxon>
        <taxon>Skeletonema marinoi-dohrnii complex</taxon>
    </lineage>
</organism>
<dbReference type="Proteomes" id="UP001224775">
    <property type="component" value="Unassembled WGS sequence"/>
</dbReference>
<reference evidence="1" key="1">
    <citation type="submission" date="2023-06" db="EMBL/GenBank/DDBJ databases">
        <title>Survivors Of The Sea: Transcriptome response of Skeletonema marinoi to long-term dormancy.</title>
        <authorList>
            <person name="Pinder M.I.M."/>
            <person name="Kourtchenko O."/>
            <person name="Robertson E.K."/>
            <person name="Larsson T."/>
            <person name="Maumus F."/>
            <person name="Osuna-Cruz C.M."/>
            <person name="Vancaester E."/>
            <person name="Stenow R."/>
            <person name="Vandepoele K."/>
            <person name="Ploug H."/>
            <person name="Bruchert V."/>
            <person name="Godhe A."/>
            <person name="Topel M."/>
        </authorList>
    </citation>
    <scope>NUCLEOTIDE SEQUENCE</scope>
    <source>
        <strain evidence="1">R05AC</strain>
    </source>
</reference>
<protein>
    <recommendedName>
        <fullName evidence="3">NAD(P)-binding domain-containing protein</fullName>
    </recommendedName>
</protein>
<dbReference type="EMBL" id="JATAAI010000002">
    <property type="protein sequence ID" value="KAK1747882.1"/>
    <property type="molecule type" value="Genomic_DNA"/>
</dbReference>
<evidence type="ECO:0008006" key="3">
    <source>
        <dbReference type="Google" id="ProtNLM"/>
    </source>
</evidence>
<evidence type="ECO:0000313" key="1">
    <source>
        <dbReference type="EMBL" id="KAK1747882.1"/>
    </source>
</evidence>
<gene>
    <name evidence="1" type="ORF">QTG54_001845</name>
</gene>
<dbReference type="AlphaFoldDB" id="A0AAD9DHY1"/>
<sequence>MLFLFKIYLQRPTRRVLESNHPMVSSSSLFFFCAAAAAFSADAFSLGGIEGGRRLTSLQMLNEPKGCASKPFEKKKICVFGAGGYLGSTVFGFLQRAGALYGTGISGQSSPRAIAATSSSAEALNKVLGSAFKLAYAGEDLVRLIDTSDVDHIIERVKSYDAAVLGTVYQLEKRTVTLNTYEKSPNDRTYDFYLDEKYGAWENDVPSDDSEYHAQIFTNALQALVESGSMKHVVVVETPRTCDPMVFINILEEAGIPYTYLRIKGKLIKDISFSFDKGVKDSLAVSKFQPGFIYPIEAEVYENERPVYREDVAALVVQSLMSLDWSESRILEVASSPNPLNNFVPTKKQRTDRDWCFNSALLENSLNSETISPAQIKEFGISTQR</sequence>
<evidence type="ECO:0000313" key="2">
    <source>
        <dbReference type="Proteomes" id="UP001224775"/>
    </source>
</evidence>
<comment type="caution">
    <text evidence="1">The sequence shown here is derived from an EMBL/GenBank/DDBJ whole genome shotgun (WGS) entry which is preliminary data.</text>
</comment>
<accession>A0AAD9DHY1</accession>
<name>A0AAD9DHY1_9STRA</name>
<dbReference type="InterPro" id="IPR036291">
    <property type="entry name" value="NAD(P)-bd_dom_sf"/>
</dbReference>
<keyword evidence="2" id="KW-1185">Reference proteome</keyword>